<dbReference type="Proteomes" id="UP001054945">
    <property type="component" value="Unassembled WGS sequence"/>
</dbReference>
<proteinExistence type="predicted"/>
<reference evidence="1 2" key="1">
    <citation type="submission" date="2021-06" db="EMBL/GenBank/DDBJ databases">
        <title>Caerostris extrusa draft genome.</title>
        <authorList>
            <person name="Kono N."/>
            <person name="Arakawa K."/>
        </authorList>
    </citation>
    <scope>NUCLEOTIDE SEQUENCE [LARGE SCALE GENOMIC DNA]</scope>
</reference>
<evidence type="ECO:0000313" key="1">
    <source>
        <dbReference type="EMBL" id="GIZ02854.1"/>
    </source>
</evidence>
<evidence type="ECO:0000313" key="2">
    <source>
        <dbReference type="Proteomes" id="UP001054945"/>
    </source>
</evidence>
<dbReference type="AlphaFoldDB" id="A0AAV4Y7H3"/>
<name>A0AAV4Y7H3_CAEEX</name>
<gene>
    <name evidence="1" type="ORF">CEXT_416421</name>
</gene>
<protein>
    <submittedName>
        <fullName evidence="1">Uncharacterized protein</fullName>
    </submittedName>
</protein>
<organism evidence="1 2">
    <name type="scientific">Caerostris extrusa</name>
    <name type="common">Bark spider</name>
    <name type="synonym">Caerostris bankana</name>
    <dbReference type="NCBI Taxonomy" id="172846"/>
    <lineage>
        <taxon>Eukaryota</taxon>
        <taxon>Metazoa</taxon>
        <taxon>Ecdysozoa</taxon>
        <taxon>Arthropoda</taxon>
        <taxon>Chelicerata</taxon>
        <taxon>Arachnida</taxon>
        <taxon>Araneae</taxon>
        <taxon>Araneomorphae</taxon>
        <taxon>Entelegynae</taxon>
        <taxon>Araneoidea</taxon>
        <taxon>Araneidae</taxon>
        <taxon>Caerostris</taxon>
    </lineage>
</organism>
<accession>A0AAV4Y7H3</accession>
<keyword evidence="2" id="KW-1185">Reference proteome</keyword>
<sequence length="250" mass="27731">MTDVNVLHSKRVTIASETLNLPSPSLDAKGTCIHNVKRMDLITRLESPLRLSSLPSSFYCDAQRVENGAGLQWPKFSKSFPNNFAGGMLISPSEKFHGVVETVSGKKRWKENSCSLVFFSGTASPEPKICKCRRSSMKGDVRMSHLTSPQLWLKECQSGRGAIVAKSVVLASFLKFHYTMGLFGIGPTHWGFSLSAICYLRRQSGAKIFVQNILKLIEGRPNDYLVDLLPLGALNLTRQKPSITHELLSF</sequence>
<comment type="caution">
    <text evidence="1">The sequence shown here is derived from an EMBL/GenBank/DDBJ whole genome shotgun (WGS) entry which is preliminary data.</text>
</comment>
<dbReference type="EMBL" id="BPLR01001516">
    <property type="protein sequence ID" value="GIZ02854.1"/>
    <property type="molecule type" value="Genomic_DNA"/>
</dbReference>